<reference evidence="3" key="1">
    <citation type="journal article" date="2019" name="Int. J. Syst. Evol. Microbiol.">
        <title>The Global Catalogue of Microorganisms (GCM) 10K type strain sequencing project: providing services to taxonomists for standard genome sequencing and annotation.</title>
        <authorList>
            <consortium name="The Broad Institute Genomics Platform"/>
            <consortium name="The Broad Institute Genome Sequencing Center for Infectious Disease"/>
            <person name="Wu L."/>
            <person name="Ma J."/>
        </authorList>
    </citation>
    <scope>NUCLEOTIDE SEQUENCE [LARGE SCALE GENOMIC DNA]</scope>
    <source>
        <strain evidence="3">JCM 17441</strain>
    </source>
</reference>
<protein>
    <recommendedName>
        <fullName evidence="4">Sulfotransferase</fullName>
    </recommendedName>
</protein>
<comment type="caution">
    <text evidence="2">The sequence shown here is derived from an EMBL/GenBank/DDBJ whole genome shotgun (WGS) entry which is preliminary data.</text>
</comment>
<keyword evidence="1" id="KW-0808">Transferase</keyword>
<gene>
    <name evidence="2" type="ORF">GCM10022255_108180</name>
</gene>
<evidence type="ECO:0000313" key="2">
    <source>
        <dbReference type="EMBL" id="GAA4263457.1"/>
    </source>
</evidence>
<organism evidence="2 3">
    <name type="scientific">Dactylosporangium darangshiense</name>
    <dbReference type="NCBI Taxonomy" id="579108"/>
    <lineage>
        <taxon>Bacteria</taxon>
        <taxon>Bacillati</taxon>
        <taxon>Actinomycetota</taxon>
        <taxon>Actinomycetes</taxon>
        <taxon>Micromonosporales</taxon>
        <taxon>Micromonosporaceae</taxon>
        <taxon>Dactylosporangium</taxon>
    </lineage>
</organism>
<name>A0ABP8DUC6_9ACTN</name>
<evidence type="ECO:0008006" key="4">
    <source>
        <dbReference type="Google" id="ProtNLM"/>
    </source>
</evidence>
<proteinExistence type="predicted"/>
<dbReference type="Pfam" id="PF13469">
    <property type="entry name" value="Sulfotransfer_3"/>
    <property type="match status" value="1"/>
</dbReference>
<sequence length="300" mass="32664">MYVREWSMTHVAADSGANRSFLAGIVGKRIPWERFDKMKRPGRTPHSPIFVVGSPRSGTTLVGRAIGAHPDVANVEESLFLTYFHDMIFDLHLGLGRWPITPLARLSTADMIEHVGAFADALLAGSANSQRHSRIVDHTPWYGAMAPLVDALFPGCVFVHVIRHGVAVVKSLEHSYAAGRRWAGGTVAERAMLWSTMVERCSEIGQHVASTRFVAVHYEQLCDDPTSTLKSLLSAIGLVWDPTVLLPLAEPHATPSRVNWRGPVGADDSYPDGWSAAEVAAFAAIAGDSMARLGYDCPRT</sequence>
<dbReference type="InterPro" id="IPR027417">
    <property type="entry name" value="P-loop_NTPase"/>
</dbReference>
<dbReference type="EMBL" id="BAABAT010000069">
    <property type="protein sequence ID" value="GAA4263457.1"/>
    <property type="molecule type" value="Genomic_DNA"/>
</dbReference>
<dbReference type="PANTHER" id="PTHR12788">
    <property type="entry name" value="PROTEIN-TYROSINE SULFOTRANSFERASE 2"/>
    <property type="match status" value="1"/>
</dbReference>
<dbReference type="Proteomes" id="UP001500620">
    <property type="component" value="Unassembled WGS sequence"/>
</dbReference>
<evidence type="ECO:0000256" key="1">
    <source>
        <dbReference type="ARBA" id="ARBA00022679"/>
    </source>
</evidence>
<dbReference type="InterPro" id="IPR026634">
    <property type="entry name" value="TPST-like"/>
</dbReference>
<evidence type="ECO:0000313" key="3">
    <source>
        <dbReference type="Proteomes" id="UP001500620"/>
    </source>
</evidence>
<dbReference type="SUPFAM" id="SSF52540">
    <property type="entry name" value="P-loop containing nucleoside triphosphate hydrolases"/>
    <property type="match status" value="1"/>
</dbReference>
<keyword evidence="3" id="KW-1185">Reference proteome</keyword>
<dbReference type="Gene3D" id="3.40.50.300">
    <property type="entry name" value="P-loop containing nucleotide triphosphate hydrolases"/>
    <property type="match status" value="1"/>
</dbReference>
<dbReference type="PANTHER" id="PTHR12788:SF10">
    <property type="entry name" value="PROTEIN-TYROSINE SULFOTRANSFERASE"/>
    <property type="match status" value="1"/>
</dbReference>
<accession>A0ABP8DUC6</accession>